<dbReference type="Gene3D" id="3.40.50.880">
    <property type="match status" value="1"/>
</dbReference>
<dbReference type="Proteomes" id="UP000632125">
    <property type="component" value="Unassembled WGS sequence"/>
</dbReference>
<sequence length="662" mass="74543">MAWWTGNKLRLVQNNLRETDADLDADLLVKELKEFGANMLMMNAGGIFAFYPSKLQYQYVTPYLKKDLLAETIEKAHANDIRFIARFDFSKAHESIFEARPEWFYRTKSGGEVNYFGIVHTCLNGGYQQRYSLDILEEVLTGYDVDGVFFNMFGYQNWDYSGNYYGICYCGNCRKRFMDMYGLELPHNEDKRSERYVAYRKFQEETAMYILDTIHGHIKRLKPEVAICTYHPHKVDIVRHESNTALGRPHPKWLYSAAENVMPIAGSYRDKLTSNCSINAIDLTYRFTGVSAYETEIRLYENIANGSGLDFCIIGAFEGYPDQANMEKAKNVFRFHQEREALFGQFLSEADVVLVKPSASMRDARQEYLGVFKMLKEEHMLFDVVLQERLPHIAGTGAKVVVLPGIEALTDEELGVLTGLRGRGVHIAATGGALAGCREALASLFDAEQDGGMEDTTAAYVRVDDKAMFPALSKREWVIVNGRFAFMRYGGDAEKMLPMVAPSTFGPPERAYGHELTERYGLGFTDAAEGRGRGAYIAWNVGELYYRHGFADHKQIAAGVIDKLLGGDRRLTTNAHPSVEMTFHGLPDGTYLLQLINLSGFNGVTYEAPIPMSGILTELTGIRGLSKADNLNGGGEARIEERDGRIIVRLAELHTYGAYHLR</sequence>
<gene>
    <name evidence="1" type="ORF">IDH41_12735</name>
</gene>
<accession>A0A927H6D1</accession>
<dbReference type="EMBL" id="JACXIY010000015">
    <property type="protein sequence ID" value="MBD2869448.1"/>
    <property type="molecule type" value="Genomic_DNA"/>
</dbReference>
<dbReference type="Gene3D" id="3.20.20.80">
    <property type="entry name" value="Glycosidases"/>
    <property type="match status" value="1"/>
</dbReference>
<evidence type="ECO:0000313" key="2">
    <source>
        <dbReference type="Proteomes" id="UP000632125"/>
    </source>
</evidence>
<dbReference type="SUPFAM" id="SSF51445">
    <property type="entry name" value="(Trans)glycosidases"/>
    <property type="match status" value="1"/>
</dbReference>
<organism evidence="1 2">
    <name type="scientific">Paenibacillus arenilitoris</name>
    <dbReference type="NCBI Taxonomy" id="2772299"/>
    <lineage>
        <taxon>Bacteria</taxon>
        <taxon>Bacillati</taxon>
        <taxon>Bacillota</taxon>
        <taxon>Bacilli</taxon>
        <taxon>Bacillales</taxon>
        <taxon>Paenibacillaceae</taxon>
        <taxon>Paenibacillus</taxon>
    </lineage>
</organism>
<dbReference type="RefSeq" id="WP_190861570.1">
    <property type="nucleotide sequence ID" value="NZ_JACXIY010000015.1"/>
</dbReference>
<dbReference type="InterPro" id="IPR028212">
    <property type="entry name" value="GHL6"/>
</dbReference>
<proteinExistence type="predicted"/>
<protein>
    <submittedName>
        <fullName evidence="1">Family 10 glycosylhydrolase</fullName>
    </submittedName>
</protein>
<reference evidence="1" key="1">
    <citation type="submission" date="2020-09" db="EMBL/GenBank/DDBJ databases">
        <title>A novel bacterium of genus Paenibacillus, isolated from South China Sea.</title>
        <authorList>
            <person name="Huang H."/>
            <person name="Mo K."/>
            <person name="Hu Y."/>
        </authorList>
    </citation>
    <scope>NUCLEOTIDE SEQUENCE</scope>
    <source>
        <strain evidence="1">IB182493</strain>
    </source>
</reference>
<dbReference type="InterPro" id="IPR029062">
    <property type="entry name" value="Class_I_gatase-like"/>
</dbReference>
<dbReference type="Pfam" id="PF14871">
    <property type="entry name" value="GHL6"/>
    <property type="match status" value="1"/>
</dbReference>
<comment type="caution">
    <text evidence="1">The sequence shown here is derived from an EMBL/GenBank/DDBJ whole genome shotgun (WGS) entry which is preliminary data.</text>
</comment>
<dbReference type="InterPro" id="IPR017853">
    <property type="entry name" value="GH"/>
</dbReference>
<dbReference type="AlphaFoldDB" id="A0A927H6D1"/>
<name>A0A927H6D1_9BACL</name>
<evidence type="ECO:0000313" key="1">
    <source>
        <dbReference type="EMBL" id="MBD2869448.1"/>
    </source>
</evidence>
<keyword evidence="2" id="KW-1185">Reference proteome</keyword>